<comment type="caution">
    <text evidence="1">The sequence shown here is derived from an EMBL/GenBank/DDBJ whole genome shotgun (WGS) entry which is preliminary data.</text>
</comment>
<accession>A0A6A3H3U4</accession>
<dbReference type="AlphaFoldDB" id="A0A6A3H3U4"/>
<evidence type="ECO:0000313" key="4">
    <source>
        <dbReference type="Proteomes" id="UP000434957"/>
    </source>
</evidence>
<protein>
    <submittedName>
        <fullName evidence="1">Uncharacterized protein</fullName>
    </submittedName>
</protein>
<dbReference type="EMBL" id="QXFV01005820">
    <property type="protein sequence ID" value="KAE8963488.1"/>
    <property type="molecule type" value="Genomic_DNA"/>
</dbReference>
<reference evidence="1 3" key="1">
    <citation type="submission" date="2018-09" db="EMBL/GenBank/DDBJ databases">
        <title>Genomic investigation of the strawberry pathogen Phytophthora fragariae indicates pathogenicity is determined by transcriptional variation in three key races.</title>
        <authorList>
            <person name="Adams T.M."/>
            <person name="Armitage A.D."/>
            <person name="Sobczyk M.K."/>
            <person name="Bates H.J."/>
            <person name="Dunwell J.M."/>
            <person name="Nellist C.F."/>
            <person name="Harrison R.J."/>
        </authorList>
    </citation>
    <scope>NUCLEOTIDE SEQUENCE [LARGE SCALE GENOMIC DNA]</scope>
    <source>
        <strain evidence="1 3">SCRP249</strain>
        <strain evidence="2 4">SCRP333</strain>
    </source>
</reference>
<sequence>MPIGREERRKLPGLPFQYEYGGGEDYYVRECYEEYYPLVEQFVLTQESCLTVTGTPDIGTSVSYAYCFEEFWKAHRDEWIVVAVSYDKNEEATQFAVYEDGVETTRVSHADEDTLLTVLRGLQHQLDKLAEDQDGKSEETKKKIKKILLLCDGVPKTRRTNMVVFTSPNDEWLRRNGTDGKFLFMPLWTSDELQEAALVLGLGLDDAEIDRRVEVFGGTARFCLSRDTNKITLAKERLVELIIREIRDGAGLQGLLFEETTEDTRNSLLHLEPLRDQKRCATIKLASSFVRTNLEQCLQTLEIAARERLRLLLGQRTRSTAGWIFESNSHEILRQGCGLRVTSLPDGDIAPVRESTLLIAESNKTDEFDADTLSPSLVSSGPYHKPTTKKWESIDSFYLPKMNSDKLVPDRTAAKWNKDNDGPLILFQMTILKSHRVQGCGKMDCDCQIAKIVNHNY</sequence>
<keyword evidence="4" id="KW-1185">Reference proteome</keyword>
<evidence type="ECO:0000313" key="2">
    <source>
        <dbReference type="EMBL" id="KAE9270094.1"/>
    </source>
</evidence>
<dbReference type="EMBL" id="QXFT01006104">
    <property type="protein sequence ID" value="KAE9270094.1"/>
    <property type="molecule type" value="Genomic_DNA"/>
</dbReference>
<evidence type="ECO:0000313" key="1">
    <source>
        <dbReference type="EMBL" id="KAE8963488.1"/>
    </source>
</evidence>
<name>A0A6A3H3U4_9STRA</name>
<proteinExistence type="predicted"/>
<dbReference type="PANTHER" id="PTHR33129">
    <property type="entry name" value="PROTEIN KINASE DOMAIN-CONTAINING PROTEIN-RELATED"/>
    <property type="match status" value="1"/>
</dbReference>
<dbReference type="InterPro" id="IPR052980">
    <property type="entry name" value="Crinkler_effector"/>
</dbReference>
<gene>
    <name evidence="1" type="ORF">PR001_g29358</name>
    <name evidence="2" type="ORF">PR003_g30942</name>
</gene>
<dbReference type="Proteomes" id="UP000434957">
    <property type="component" value="Unassembled WGS sequence"/>
</dbReference>
<organism evidence="1 3">
    <name type="scientific">Phytophthora rubi</name>
    <dbReference type="NCBI Taxonomy" id="129364"/>
    <lineage>
        <taxon>Eukaryota</taxon>
        <taxon>Sar</taxon>
        <taxon>Stramenopiles</taxon>
        <taxon>Oomycota</taxon>
        <taxon>Peronosporomycetes</taxon>
        <taxon>Peronosporales</taxon>
        <taxon>Peronosporaceae</taxon>
        <taxon>Phytophthora</taxon>
    </lineage>
</organism>
<dbReference type="Proteomes" id="UP000429607">
    <property type="component" value="Unassembled WGS sequence"/>
</dbReference>
<evidence type="ECO:0000313" key="3">
    <source>
        <dbReference type="Proteomes" id="UP000429607"/>
    </source>
</evidence>